<reference evidence="6 7" key="1">
    <citation type="submission" date="2014-10" db="EMBL/GenBank/DDBJ databases">
        <title>The Complete Genome Sequence for the Shellfish Pathogen Vibrio coralliilyticus RE98 Isolated from a Shellfish Hatchery.</title>
        <authorList>
            <person name="Richards G.P."/>
            <person name="Bono J.L."/>
            <person name="Watson M.A."/>
            <person name="Needleman D.S."/>
        </authorList>
    </citation>
    <scope>NUCLEOTIDE SEQUENCE [LARGE SCALE GENOMIC DNA]</scope>
    <source>
        <strain evidence="6 7">RE98</strain>
    </source>
</reference>
<dbReference type="PROSITE" id="PS51898">
    <property type="entry name" value="TYR_RECOMBINASE"/>
    <property type="match status" value="1"/>
</dbReference>
<accession>A0AAN0SHN9</accession>
<evidence type="ECO:0000313" key="7">
    <source>
        <dbReference type="Proteomes" id="UP000030081"/>
    </source>
</evidence>
<keyword evidence="2" id="KW-0229">DNA integration</keyword>
<keyword evidence="3" id="KW-0238">DNA-binding</keyword>
<evidence type="ECO:0000256" key="1">
    <source>
        <dbReference type="ARBA" id="ARBA00008857"/>
    </source>
</evidence>
<evidence type="ECO:0000256" key="2">
    <source>
        <dbReference type="ARBA" id="ARBA00022908"/>
    </source>
</evidence>
<feature type="domain" description="Tyr recombinase" evidence="5">
    <location>
        <begin position="208"/>
        <end position="381"/>
    </location>
</feature>
<dbReference type="InterPro" id="IPR010998">
    <property type="entry name" value="Integrase_recombinase_N"/>
</dbReference>
<dbReference type="RefSeq" id="WP_043010302.1">
    <property type="nucleotide sequence ID" value="NZ_CP009618.1"/>
</dbReference>
<dbReference type="AlphaFoldDB" id="A0AAN0SHN9"/>
<dbReference type="Gene3D" id="1.10.443.10">
    <property type="entry name" value="Intergrase catalytic core"/>
    <property type="match status" value="1"/>
</dbReference>
<proteinExistence type="inferred from homology"/>
<dbReference type="InterPro" id="IPR002104">
    <property type="entry name" value="Integrase_catalytic"/>
</dbReference>
<comment type="similarity">
    <text evidence="1">Belongs to the 'phage' integrase family.</text>
</comment>
<dbReference type="EMBL" id="CP009618">
    <property type="protein sequence ID" value="AIW21345.1"/>
    <property type="molecule type" value="Genomic_DNA"/>
</dbReference>
<organism evidence="6 7">
    <name type="scientific">Vibrio coralliilyticus</name>
    <dbReference type="NCBI Taxonomy" id="190893"/>
    <lineage>
        <taxon>Bacteria</taxon>
        <taxon>Pseudomonadati</taxon>
        <taxon>Pseudomonadota</taxon>
        <taxon>Gammaproteobacteria</taxon>
        <taxon>Vibrionales</taxon>
        <taxon>Vibrionaceae</taxon>
        <taxon>Vibrio</taxon>
    </lineage>
</organism>
<evidence type="ECO:0000313" key="6">
    <source>
        <dbReference type="EMBL" id="AIW21345.1"/>
    </source>
</evidence>
<dbReference type="KEGG" id="vcy:IX92_20240"/>
<dbReference type="GO" id="GO:0006310">
    <property type="term" value="P:DNA recombination"/>
    <property type="evidence" value="ECO:0007669"/>
    <property type="project" value="UniProtKB-KW"/>
</dbReference>
<evidence type="ECO:0000259" key="5">
    <source>
        <dbReference type="PROSITE" id="PS51898"/>
    </source>
</evidence>
<dbReference type="Proteomes" id="UP000030081">
    <property type="component" value="Chromosome 2"/>
</dbReference>
<evidence type="ECO:0000256" key="4">
    <source>
        <dbReference type="ARBA" id="ARBA00023172"/>
    </source>
</evidence>
<dbReference type="SUPFAM" id="SSF56349">
    <property type="entry name" value="DNA breaking-rejoining enzymes"/>
    <property type="match status" value="1"/>
</dbReference>
<sequence length="404" mass="47475">MTTVRIRISDANIKKHLKSDVVTRLRDERYALELRFHKSRESATWWLIDKRKQNGHNGKAKWERLGVWPRLSAKALFELLPQKIARMATQCDEVVSDWKTFADCLVWYEEHVSSSCHISTERKSTVKSVIRKHLLPAVGELPLIGVRKYQIKQDLLWPLQSQYELRTVKNYFAVLKAAFNQAVREEHIEVNPIHSMYFSDFIAKKPQPNEGKLQPDMVSSLFKQLKRLPLQKQVFVLMQLGHGTRITETRLARWNHIDWDEGVWRIPAKHTKTKESLVLPLTWQLKTLLKRYRVTLRKNQKYLFPSPKGSRPICKDTAHRIYSELSNNHWTSHHCRKLARSRLADLGVDKFVGERILNHKMSELDQAYIHTTTESLKLKALQSYHTWLDLQGFLFFHGKTEGRS</sequence>
<protein>
    <submittedName>
        <fullName evidence="6">Integrase</fullName>
    </submittedName>
</protein>
<name>A0AAN0SHN9_9VIBR</name>
<dbReference type="GO" id="GO:0003677">
    <property type="term" value="F:DNA binding"/>
    <property type="evidence" value="ECO:0007669"/>
    <property type="project" value="UniProtKB-KW"/>
</dbReference>
<keyword evidence="7" id="KW-1185">Reference proteome</keyword>
<keyword evidence="4" id="KW-0233">DNA recombination</keyword>
<dbReference type="GO" id="GO:0015074">
    <property type="term" value="P:DNA integration"/>
    <property type="evidence" value="ECO:0007669"/>
    <property type="project" value="UniProtKB-KW"/>
</dbReference>
<dbReference type="InterPro" id="IPR013762">
    <property type="entry name" value="Integrase-like_cat_sf"/>
</dbReference>
<dbReference type="InterPro" id="IPR050808">
    <property type="entry name" value="Phage_Integrase"/>
</dbReference>
<evidence type="ECO:0000256" key="3">
    <source>
        <dbReference type="ARBA" id="ARBA00023125"/>
    </source>
</evidence>
<gene>
    <name evidence="6" type="ORF">IX92_20240</name>
</gene>
<dbReference type="Pfam" id="PF00589">
    <property type="entry name" value="Phage_integrase"/>
    <property type="match status" value="1"/>
</dbReference>
<dbReference type="Gene3D" id="1.10.150.130">
    <property type="match status" value="1"/>
</dbReference>
<dbReference type="InterPro" id="IPR011010">
    <property type="entry name" value="DNA_brk_join_enz"/>
</dbReference>
<dbReference type="PANTHER" id="PTHR30629:SF6">
    <property type="entry name" value="PROPHAGE INTEGRASE INTA-RELATED"/>
    <property type="match status" value="1"/>
</dbReference>
<dbReference type="PANTHER" id="PTHR30629">
    <property type="entry name" value="PROPHAGE INTEGRASE"/>
    <property type="match status" value="1"/>
</dbReference>